<organism evidence="3 4">
    <name type="scientific">Fragilariopsis cylindrus CCMP1102</name>
    <dbReference type="NCBI Taxonomy" id="635003"/>
    <lineage>
        <taxon>Eukaryota</taxon>
        <taxon>Sar</taxon>
        <taxon>Stramenopiles</taxon>
        <taxon>Ochrophyta</taxon>
        <taxon>Bacillariophyta</taxon>
        <taxon>Bacillariophyceae</taxon>
        <taxon>Bacillariophycidae</taxon>
        <taxon>Bacillariales</taxon>
        <taxon>Bacillariaceae</taxon>
        <taxon>Fragilariopsis</taxon>
    </lineage>
</organism>
<evidence type="ECO:0000313" key="3">
    <source>
        <dbReference type="EMBL" id="OEU20602.1"/>
    </source>
</evidence>
<dbReference type="OrthoDB" id="2219495at2759"/>
<keyword evidence="4" id="KW-1185">Reference proteome</keyword>
<dbReference type="InterPro" id="IPR036188">
    <property type="entry name" value="FAD/NAD-bd_sf"/>
</dbReference>
<sequence length="633" mass="68541">MHGGEETQRPVLMNSATLEIDCPEYFNGLADVTTPKKKIVVIGGGWAGFSTADTLSKIQQPQSQQGGGSESAFEIEILDASPRGPGGLASGWRTKKLNRPVEAGLHGFWREYLNTFATMERIGLNLDDVLTPFTPSILVSQSGRVALSPVLGEQNGQINSEDNDNEKKSSSSRRSSGSINAMDPASIVASLSELLPPPLDLALLSEFEGDNPLTTIDRLSGLGLLGIWADFNQEDRKSWERYDNISAENLFKSIAGVTPRLYNELVSPLLHVLPMTPGYDCSAAAAISCLHVFALQSRGAFDVRWCRGTITEKVFNPWTEVLQERGNVKLRGGAKVTAINDLTTILKNNDNDKDDGTDGLFRISLNDGAESIDCDAIVFAIGGTALKRLLPACPPLTKLPGTKSWEKFRGVTCVAVRLFFDAEISPLKDAMRDSPVVVCGANIGEIPELSETGFCIYDLERLQDSNDVVSAIEVDFFRADSLGSMEDKEVVQVTLKAIAAALKIPYIHESLVADLSVVRANNAVSHFCVNSASWSPDVKLSEGLYICGDWVDRTGHASWSTEKAVVTGIQAANALVDDYHLKSNVKVIPAASDTPQLAGLRQLARTIRGAVPFGLDIKPQAPWILAKRLFPGR</sequence>
<dbReference type="Proteomes" id="UP000095751">
    <property type="component" value="Unassembled WGS sequence"/>
</dbReference>
<dbReference type="KEGG" id="fcy:FRACYDRAFT_274241"/>
<evidence type="ECO:0000259" key="2">
    <source>
        <dbReference type="Pfam" id="PF01593"/>
    </source>
</evidence>
<proteinExistence type="predicted"/>
<dbReference type="InParanoid" id="A0A1E7FR07"/>
<dbReference type="PANTHER" id="PTHR42923:SF46">
    <property type="entry name" value="AMINE OXIDASE"/>
    <property type="match status" value="1"/>
</dbReference>
<dbReference type="EMBL" id="KV784354">
    <property type="protein sequence ID" value="OEU20602.1"/>
    <property type="molecule type" value="Genomic_DNA"/>
</dbReference>
<dbReference type="PANTHER" id="PTHR42923">
    <property type="entry name" value="PROTOPORPHYRINOGEN OXIDASE"/>
    <property type="match status" value="1"/>
</dbReference>
<feature type="domain" description="Amine oxidase" evidence="2">
    <location>
        <begin position="47"/>
        <end position="575"/>
    </location>
</feature>
<dbReference type="Pfam" id="PF01593">
    <property type="entry name" value="Amino_oxidase"/>
    <property type="match status" value="1"/>
</dbReference>
<gene>
    <name evidence="3" type="ORF">FRACYDRAFT_274241</name>
</gene>
<name>A0A1E7FR07_9STRA</name>
<dbReference type="InterPro" id="IPR002937">
    <property type="entry name" value="Amino_oxidase"/>
</dbReference>
<dbReference type="SUPFAM" id="SSF51905">
    <property type="entry name" value="FAD/NAD(P)-binding domain"/>
    <property type="match status" value="1"/>
</dbReference>
<protein>
    <recommendedName>
        <fullName evidence="2">Amine oxidase domain-containing protein</fullName>
    </recommendedName>
</protein>
<evidence type="ECO:0000313" key="4">
    <source>
        <dbReference type="Proteomes" id="UP000095751"/>
    </source>
</evidence>
<dbReference type="AlphaFoldDB" id="A0A1E7FR07"/>
<dbReference type="GO" id="GO:0016491">
    <property type="term" value="F:oxidoreductase activity"/>
    <property type="evidence" value="ECO:0007669"/>
    <property type="project" value="InterPro"/>
</dbReference>
<dbReference type="InterPro" id="IPR050464">
    <property type="entry name" value="Zeta_carotene_desat/Oxidored"/>
</dbReference>
<reference evidence="3 4" key="1">
    <citation type="submission" date="2016-09" db="EMBL/GenBank/DDBJ databases">
        <title>Extensive genetic diversity and differential bi-allelic expression allows diatom success in the polar Southern Ocean.</title>
        <authorList>
            <consortium name="DOE Joint Genome Institute"/>
            <person name="Mock T."/>
            <person name="Otillar R.P."/>
            <person name="Strauss J."/>
            <person name="Dupont C."/>
            <person name="Frickenhaus S."/>
            <person name="Maumus F."/>
            <person name="Mcmullan M."/>
            <person name="Sanges R."/>
            <person name="Schmutz J."/>
            <person name="Toseland A."/>
            <person name="Valas R."/>
            <person name="Veluchamy A."/>
            <person name="Ward B.J."/>
            <person name="Allen A."/>
            <person name="Barry K."/>
            <person name="Falciatore A."/>
            <person name="Ferrante M."/>
            <person name="Fortunato A.E."/>
            <person name="Gloeckner G."/>
            <person name="Gruber A."/>
            <person name="Hipkin R."/>
            <person name="Janech M."/>
            <person name="Kroth P."/>
            <person name="Leese F."/>
            <person name="Lindquist E."/>
            <person name="Lyon B.R."/>
            <person name="Martin J."/>
            <person name="Mayer C."/>
            <person name="Parker M."/>
            <person name="Quesneville H."/>
            <person name="Raymond J."/>
            <person name="Uhlig C."/>
            <person name="Valentin K.U."/>
            <person name="Worden A.Z."/>
            <person name="Armbrust E.V."/>
            <person name="Bowler C."/>
            <person name="Green B."/>
            <person name="Moulton V."/>
            <person name="Van Oosterhout C."/>
            <person name="Grigoriev I."/>
        </authorList>
    </citation>
    <scope>NUCLEOTIDE SEQUENCE [LARGE SCALE GENOMIC DNA]</scope>
    <source>
        <strain evidence="3 4">CCMP1102</strain>
    </source>
</reference>
<feature type="region of interest" description="Disordered" evidence="1">
    <location>
        <begin position="150"/>
        <end position="180"/>
    </location>
</feature>
<accession>A0A1E7FR07</accession>
<evidence type="ECO:0000256" key="1">
    <source>
        <dbReference type="SAM" id="MobiDB-lite"/>
    </source>
</evidence>